<evidence type="ECO:0000256" key="6">
    <source>
        <dbReference type="ARBA" id="ARBA00023274"/>
    </source>
</evidence>
<dbReference type="InterPro" id="IPR039145">
    <property type="entry name" value="Ribosomal_mL40_metazoa/plant"/>
</dbReference>
<evidence type="ECO:0000256" key="2">
    <source>
        <dbReference type="ARBA" id="ARBA00009360"/>
    </source>
</evidence>
<accession>A0A4S2MDZ2</accession>
<evidence type="ECO:0000313" key="9">
    <source>
        <dbReference type="Proteomes" id="UP000308267"/>
    </source>
</evidence>
<comment type="caution">
    <text evidence="8">The sequence shown here is derived from an EMBL/GenBank/DDBJ whole genome shotgun (WGS) entry which is preliminary data.</text>
</comment>
<comment type="similarity">
    <text evidence="2">Belongs to the mitochondrion-specific ribosomal protein mL40 family.</text>
</comment>
<dbReference type="EMBL" id="SJOL01001349">
    <property type="protein sequence ID" value="TGZ74920.1"/>
    <property type="molecule type" value="Genomic_DNA"/>
</dbReference>
<dbReference type="STRING" id="147828.A0A4S2MDZ2"/>
<name>A0A4S2MDZ2_OPIFE</name>
<gene>
    <name evidence="8" type="ORF">CRM22_000668</name>
</gene>
<reference evidence="8 9" key="1">
    <citation type="journal article" date="2019" name="BMC Genomics">
        <title>New insights from Opisthorchis felineus genome: update on genomics of the epidemiologically important liver flukes.</title>
        <authorList>
            <person name="Ershov N.I."/>
            <person name="Mordvinov V.A."/>
            <person name="Prokhortchouk E.B."/>
            <person name="Pakharukova M.Y."/>
            <person name="Gunbin K.V."/>
            <person name="Ustyantsev K."/>
            <person name="Genaev M.A."/>
            <person name="Blinov A.G."/>
            <person name="Mazur A."/>
            <person name="Boulygina E."/>
            <person name="Tsygankova S."/>
            <person name="Khrameeva E."/>
            <person name="Chekanov N."/>
            <person name="Fan G."/>
            <person name="Xiao A."/>
            <person name="Zhang H."/>
            <person name="Xu X."/>
            <person name="Yang H."/>
            <person name="Solovyev V."/>
            <person name="Lee S.M."/>
            <person name="Liu X."/>
            <person name="Afonnikov D.A."/>
            <person name="Skryabin K.G."/>
        </authorList>
    </citation>
    <scope>NUCLEOTIDE SEQUENCE [LARGE SCALE GENOMIC DNA]</scope>
    <source>
        <strain evidence="8">AK-0245</strain>
        <tissue evidence="8">Whole organism</tissue>
    </source>
</reference>
<evidence type="ECO:0000256" key="1">
    <source>
        <dbReference type="ARBA" id="ARBA00004173"/>
    </source>
</evidence>
<keyword evidence="9" id="KW-1185">Reference proteome</keyword>
<dbReference type="Proteomes" id="UP000308267">
    <property type="component" value="Unassembled WGS sequence"/>
</dbReference>
<dbReference type="InterPro" id="IPR019192">
    <property type="entry name" value="Ribosomal_mL40"/>
</dbReference>
<protein>
    <recommendedName>
        <fullName evidence="7">Large ribosomal subunit protein mL40</fullName>
    </recommendedName>
</protein>
<proteinExistence type="inferred from homology"/>
<dbReference type="Gene3D" id="6.10.250.3440">
    <property type="match status" value="1"/>
</dbReference>
<sequence length="254" mass="29559">MLSLLSRLLLAQQPTVLRTSQLFPSMIHTTAVAHAEPLKKKKRIDPLIEQNRVRRRTRKIEKEIRRFNRQQRQLKPVAELEGDRQLFKELELRRRQPVDLSENELDRRAVLLKQWGRYQTNVARTESQQFSRALRAQQRALDWLYLTSPELHKAAIQPFYLSTTCTTEVEDDCVQSILGRIQGPYYTAPRIHGGLVDCPEDYEPPDGEAVDTTPEFTYEFELDRKLLADPTKKKTVVKKQMDLKEDTAASSDTN</sequence>
<keyword evidence="4" id="KW-0689">Ribosomal protein</keyword>
<dbReference type="OrthoDB" id="5977625at2759"/>
<dbReference type="PANTHER" id="PTHR13359">
    <property type="entry name" value="39S RIBOSOMAL PROTEIN L40, MITOCHONDRIAL"/>
    <property type="match status" value="1"/>
</dbReference>
<comment type="subcellular location">
    <subcellularLocation>
        <location evidence="1">Mitochondrion</location>
    </subcellularLocation>
</comment>
<dbReference type="Pfam" id="PF09812">
    <property type="entry name" value="MRP-L28"/>
    <property type="match status" value="1"/>
</dbReference>
<keyword evidence="3" id="KW-0809">Transit peptide</keyword>
<evidence type="ECO:0000256" key="7">
    <source>
        <dbReference type="ARBA" id="ARBA00035192"/>
    </source>
</evidence>
<dbReference type="GO" id="GO:0005762">
    <property type="term" value="C:mitochondrial large ribosomal subunit"/>
    <property type="evidence" value="ECO:0007669"/>
    <property type="project" value="InterPro"/>
</dbReference>
<evidence type="ECO:0000256" key="5">
    <source>
        <dbReference type="ARBA" id="ARBA00023128"/>
    </source>
</evidence>
<keyword evidence="5" id="KW-0496">Mitochondrion</keyword>
<evidence type="ECO:0000256" key="3">
    <source>
        <dbReference type="ARBA" id="ARBA00022946"/>
    </source>
</evidence>
<evidence type="ECO:0000313" key="8">
    <source>
        <dbReference type="EMBL" id="TGZ74920.1"/>
    </source>
</evidence>
<evidence type="ECO:0000256" key="4">
    <source>
        <dbReference type="ARBA" id="ARBA00022980"/>
    </source>
</evidence>
<dbReference type="AlphaFoldDB" id="A0A4S2MDZ2"/>
<dbReference type="PANTHER" id="PTHR13359:SF2">
    <property type="entry name" value="LARGE RIBOSOMAL SUBUNIT PROTEIN ML40"/>
    <property type="match status" value="1"/>
</dbReference>
<keyword evidence="6" id="KW-0687">Ribonucleoprotein</keyword>
<organism evidence="8 9">
    <name type="scientific">Opisthorchis felineus</name>
    <dbReference type="NCBI Taxonomy" id="147828"/>
    <lineage>
        <taxon>Eukaryota</taxon>
        <taxon>Metazoa</taxon>
        <taxon>Spiralia</taxon>
        <taxon>Lophotrochozoa</taxon>
        <taxon>Platyhelminthes</taxon>
        <taxon>Trematoda</taxon>
        <taxon>Digenea</taxon>
        <taxon>Opisthorchiida</taxon>
        <taxon>Opisthorchiata</taxon>
        <taxon>Opisthorchiidae</taxon>
        <taxon>Opisthorchis</taxon>
    </lineage>
</organism>